<evidence type="ECO:0008006" key="4">
    <source>
        <dbReference type="Google" id="ProtNLM"/>
    </source>
</evidence>
<dbReference type="HOGENOM" id="CLU_315650_0_0_6"/>
<accession>G7UWJ5</accession>
<dbReference type="RefSeq" id="WP_014160678.1">
    <property type="nucleotide sequence ID" value="NC_016147.2"/>
</dbReference>
<feature type="signal peptide" evidence="1">
    <location>
        <begin position="1"/>
        <end position="26"/>
    </location>
</feature>
<dbReference type="STRING" id="1045855.DSC_09260"/>
<organism evidence="2 3">
    <name type="scientific">Pseudoxanthomonas spadix (strain BD-a59)</name>
    <dbReference type="NCBI Taxonomy" id="1045855"/>
    <lineage>
        <taxon>Bacteria</taxon>
        <taxon>Pseudomonadati</taxon>
        <taxon>Pseudomonadota</taxon>
        <taxon>Gammaproteobacteria</taxon>
        <taxon>Lysobacterales</taxon>
        <taxon>Lysobacteraceae</taxon>
        <taxon>Pseudoxanthomonas</taxon>
    </lineage>
</organism>
<proteinExistence type="predicted"/>
<evidence type="ECO:0000313" key="2">
    <source>
        <dbReference type="EMBL" id="AER56502.1"/>
    </source>
</evidence>
<evidence type="ECO:0000313" key="3">
    <source>
        <dbReference type="Proteomes" id="UP000005870"/>
    </source>
</evidence>
<reference evidence="2 3" key="1">
    <citation type="journal article" date="2012" name="J. Bacteriol.">
        <title>Complete Genome Sequence of the BTEX-Degrading Bacterium Pseudoxanthomonas spadix BD-a59.</title>
        <authorList>
            <person name="Lee S.H."/>
            <person name="Jin H.M."/>
            <person name="Lee H.J."/>
            <person name="Kim J.M."/>
            <person name="Jeon C.O."/>
        </authorList>
    </citation>
    <scope>NUCLEOTIDE SEQUENCE [LARGE SCALE GENOMIC DNA]</scope>
    <source>
        <strain evidence="2 3">BD-a59</strain>
    </source>
</reference>
<dbReference type="Proteomes" id="UP000005870">
    <property type="component" value="Chromosome"/>
</dbReference>
<dbReference type="SUPFAM" id="SSF56935">
    <property type="entry name" value="Porins"/>
    <property type="match status" value="2"/>
</dbReference>
<dbReference type="EMBL" id="CP003093">
    <property type="protein sequence ID" value="AER56502.1"/>
    <property type="molecule type" value="Genomic_DNA"/>
</dbReference>
<protein>
    <recommendedName>
        <fullName evidence="4">MtrB/PioB family decaheme-associated outer membrane protein</fullName>
    </recommendedName>
</protein>
<sequence>MRKRQRNTALQLATLTSALLASSALAQDTGLGTDLQFGNALDPSSGPAVYGCDPDGASWLNGERKRTPTGFLYACPIAWPEFKGQGPWQYRGTLTLGYLGVSGDANNMIWRRFSNWDDGAYLGADLRFEKPSDGSYFDLRASRLADDSQYVRAVFGRAGKYRVQAFARSQPNITSGNARSIWDGVGSNHLTLKDGLTPGASTPAQAAAVSAAQPERLLTVVREKQGVGINYLINTRWAVFANASHESREGARPFGGPFFFNFAFADNGGAYETPRPIDDSTVNFNGGARFVGNLWRMEFAYSGSFFRNAKRSFDYQVPFGLTPVVPGLTSPVLTDGSFSYEPDNDYHHLRTSFSRKVAWNGTASLTASLGTMRQNDQLVPSMACQGQFGIAGIPGTLFDCANWNTTQSLSRQRSDLSINTQMVDARVVLAPSDALTWRANVKYDRQDYDGTYRAYNPLTGQWGYPSENGSQGSVVPGEAGIWDRLSSPASLTRIRNLPLDRELNEISFGGDWRIDDRNTLGATYTFDRTERTHREVATTRDHSLKLNWSNRALDWLSLRANYTHLRRTGSEYDYDPYEVTMSRSLPGYVPPVTGDFAHTVDALRKYDVGGRTQDKIDLMATFTAPRDMTFYASVRGDWNDYDAVLGRQGYDTLGGSLQWEWQPNPATMASAWYGYDRSTLDFANVNDAVLLPDPSLGGATYPEANRWWMHDRQRNHYAGANLSRRIGRATLNADWNWTYSRGLTSYRYASPTALANPTAAPLLTGRFPAMVYRTHALTLGLTIPIARDFSLRLFDSYQRGNVFDWHYLGFEDGQVMDHRVYTDGGPENYSVNMVGVLLEIQL</sequence>
<dbReference type="AlphaFoldDB" id="G7UWJ5"/>
<dbReference type="eggNOG" id="COG3637">
    <property type="taxonomic scope" value="Bacteria"/>
</dbReference>
<name>G7UWJ5_PSEUP</name>
<dbReference type="KEGG" id="psd:DSC_09260"/>
<dbReference type="OrthoDB" id="5925787at2"/>
<feature type="chain" id="PRO_5003504434" description="MtrB/PioB family decaheme-associated outer membrane protein" evidence="1">
    <location>
        <begin position="27"/>
        <end position="842"/>
    </location>
</feature>
<keyword evidence="1" id="KW-0732">Signal</keyword>
<keyword evidence="3" id="KW-1185">Reference proteome</keyword>
<dbReference type="InterPro" id="IPR020016">
    <property type="entry name" value="Decahaem-assoc_OM_MtrB/PioB"/>
</dbReference>
<evidence type="ECO:0000256" key="1">
    <source>
        <dbReference type="SAM" id="SignalP"/>
    </source>
</evidence>
<dbReference type="Pfam" id="PF11854">
    <property type="entry name" value="MtrB_PioB"/>
    <property type="match status" value="1"/>
</dbReference>
<gene>
    <name evidence="2" type="ordered locus">DSC_09260</name>
</gene>